<keyword evidence="3" id="KW-1185">Reference proteome</keyword>
<accession>A0ABT5WMG2</accession>
<evidence type="ECO:0000256" key="1">
    <source>
        <dbReference type="SAM" id="Phobius"/>
    </source>
</evidence>
<feature type="transmembrane region" description="Helical" evidence="1">
    <location>
        <begin position="64"/>
        <end position="89"/>
    </location>
</feature>
<feature type="transmembrane region" description="Helical" evidence="1">
    <location>
        <begin position="101"/>
        <end position="133"/>
    </location>
</feature>
<keyword evidence="1" id="KW-0472">Membrane</keyword>
<comment type="caution">
    <text evidence="2">The sequence shown here is derived from an EMBL/GenBank/DDBJ whole genome shotgun (WGS) entry which is preliminary data.</text>
</comment>
<dbReference type="RefSeq" id="WP_275226955.1">
    <property type="nucleotide sequence ID" value="NZ_JARESE010000010.1"/>
</dbReference>
<keyword evidence="1" id="KW-0812">Transmembrane</keyword>
<gene>
    <name evidence="2" type="ORF">PYV00_03965</name>
</gene>
<sequence>MIEWMLMPLRRYADFDGRSRRLEYWSFTLLNFVIAILLLVAMFAMGTSLGVFADIEAGNMSALFGWFLGGFGLVFVIWWLAFLIPNIAVSVRRLHDRNMSGWWYLGFIAINLIPIVNLLSPIAGIAFLVLMLLPGTPGPNQYGPDPKDPTGADVFL</sequence>
<protein>
    <submittedName>
        <fullName evidence="2">DUF805 domain-containing protein</fullName>
    </submittedName>
</protein>
<dbReference type="PANTHER" id="PTHR34980:SF2">
    <property type="entry name" value="INNER MEMBRANE PROTEIN YHAH-RELATED"/>
    <property type="match status" value="1"/>
</dbReference>
<evidence type="ECO:0000313" key="3">
    <source>
        <dbReference type="Proteomes" id="UP001216253"/>
    </source>
</evidence>
<dbReference type="Proteomes" id="UP001216253">
    <property type="component" value="Unassembled WGS sequence"/>
</dbReference>
<keyword evidence="1" id="KW-1133">Transmembrane helix</keyword>
<evidence type="ECO:0000313" key="2">
    <source>
        <dbReference type="EMBL" id="MDE8650876.1"/>
    </source>
</evidence>
<name>A0ABT5WMG2_9SPHN</name>
<reference evidence="2 3" key="1">
    <citation type="submission" date="2023-03" db="EMBL/GenBank/DDBJ databases">
        <title>NovoSphingobium album sp. nov. isolated from polycyclic aromatic hydrocarbons- and heavy-metal polluted soil.</title>
        <authorList>
            <person name="Liu Z."/>
            <person name="Wang K."/>
        </authorList>
    </citation>
    <scope>NUCLEOTIDE SEQUENCE [LARGE SCALE GENOMIC DNA]</scope>
    <source>
        <strain evidence="2 3">H3SJ31-1</strain>
    </source>
</reference>
<proteinExistence type="predicted"/>
<organism evidence="2 3">
    <name type="scientific">Novosphingobium album</name>
    <name type="common">ex Liu et al. 2023</name>
    <dbReference type="NCBI Taxonomy" id="3031130"/>
    <lineage>
        <taxon>Bacteria</taxon>
        <taxon>Pseudomonadati</taxon>
        <taxon>Pseudomonadota</taxon>
        <taxon>Alphaproteobacteria</taxon>
        <taxon>Sphingomonadales</taxon>
        <taxon>Sphingomonadaceae</taxon>
        <taxon>Novosphingobium</taxon>
    </lineage>
</organism>
<dbReference type="InterPro" id="IPR008523">
    <property type="entry name" value="DUF805"/>
</dbReference>
<dbReference type="PANTHER" id="PTHR34980">
    <property type="entry name" value="INNER MEMBRANE PROTEIN-RELATED-RELATED"/>
    <property type="match status" value="1"/>
</dbReference>
<dbReference type="EMBL" id="JARESE010000010">
    <property type="protein sequence ID" value="MDE8650876.1"/>
    <property type="molecule type" value="Genomic_DNA"/>
</dbReference>
<dbReference type="Pfam" id="PF05656">
    <property type="entry name" value="DUF805"/>
    <property type="match status" value="1"/>
</dbReference>
<feature type="transmembrane region" description="Helical" evidence="1">
    <location>
        <begin position="21"/>
        <end position="44"/>
    </location>
</feature>